<organism evidence="1 2">
    <name type="scientific">Phaeodactylibacter xiamenensis</name>
    <dbReference type="NCBI Taxonomy" id="1524460"/>
    <lineage>
        <taxon>Bacteria</taxon>
        <taxon>Pseudomonadati</taxon>
        <taxon>Bacteroidota</taxon>
        <taxon>Saprospiria</taxon>
        <taxon>Saprospirales</taxon>
        <taxon>Haliscomenobacteraceae</taxon>
        <taxon>Phaeodactylibacter</taxon>
    </lineage>
</organism>
<comment type="caution">
    <text evidence="1">The sequence shown here is derived from an EMBL/GenBank/DDBJ whole genome shotgun (WGS) entry which is preliminary data.</text>
</comment>
<sequence>MAWLCLRGKGTEIGGILLYAKFFGQQVRPEKSTEGTLGEHTGISEGLCKTDPQEFMNQLRVSNRSG</sequence>
<dbReference type="STRING" id="1524460.IX84_13240"/>
<keyword evidence="2" id="KW-1185">Reference proteome</keyword>
<evidence type="ECO:0000313" key="2">
    <source>
        <dbReference type="Proteomes" id="UP000029736"/>
    </source>
</evidence>
<name>A0A098S6K2_9BACT</name>
<proteinExistence type="predicted"/>
<dbReference type="Proteomes" id="UP000029736">
    <property type="component" value="Unassembled WGS sequence"/>
</dbReference>
<evidence type="ECO:0000313" key="1">
    <source>
        <dbReference type="EMBL" id="KGE87736.1"/>
    </source>
</evidence>
<protein>
    <submittedName>
        <fullName evidence="1">Uncharacterized protein</fullName>
    </submittedName>
</protein>
<dbReference type="AlphaFoldDB" id="A0A098S6K2"/>
<gene>
    <name evidence="1" type="ORF">IX84_13240</name>
</gene>
<dbReference type="EMBL" id="JPOS01000033">
    <property type="protein sequence ID" value="KGE87736.1"/>
    <property type="molecule type" value="Genomic_DNA"/>
</dbReference>
<accession>A0A098S6K2</accession>
<reference evidence="1 2" key="1">
    <citation type="journal article" date="2014" name="Int. J. Syst. Evol. Microbiol.">
        <title>Phaeodactylibacter xiamenensis gen. nov., sp. nov., a member of the family Saprospiraceae isolated from the marine alga Phaeodactylum tricornutum.</title>
        <authorList>
            <person name="Chen Z.Jr."/>
            <person name="Lei X."/>
            <person name="Lai Q."/>
            <person name="Li Y."/>
            <person name="Zhang B."/>
            <person name="Zhang J."/>
            <person name="Zhang H."/>
            <person name="Yang L."/>
            <person name="Zheng W."/>
            <person name="Tian Y."/>
            <person name="Yu Z."/>
            <person name="Xu H.Jr."/>
            <person name="Zheng T."/>
        </authorList>
    </citation>
    <scope>NUCLEOTIDE SEQUENCE [LARGE SCALE GENOMIC DNA]</scope>
    <source>
        <strain evidence="1 2">KD52</strain>
    </source>
</reference>